<organism evidence="1 2">
    <name type="scientific">Sclerotinia sclerotiorum (strain ATCC 18683 / 1980 / Ss-1)</name>
    <name type="common">White mold</name>
    <name type="synonym">Whetzelinia sclerotiorum</name>
    <dbReference type="NCBI Taxonomy" id="665079"/>
    <lineage>
        <taxon>Eukaryota</taxon>
        <taxon>Fungi</taxon>
        <taxon>Dikarya</taxon>
        <taxon>Ascomycota</taxon>
        <taxon>Pezizomycotina</taxon>
        <taxon>Leotiomycetes</taxon>
        <taxon>Helotiales</taxon>
        <taxon>Sclerotiniaceae</taxon>
        <taxon>Sclerotinia</taxon>
    </lineage>
</organism>
<name>A7ECJ3_SCLS1</name>
<gene>
    <name evidence="1" type="ORF">SS1G_03032</name>
</gene>
<dbReference type="RefSeq" id="XP_001596809.1">
    <property type="nucleotide sequence ID" value="XM_001596759.1"/>
</dbReference>
<evidence type="ECO:0000313" key="2">
    <source>
        <dbReference type="Proteomes" id="UP000001312"/>
    </source>
</evidence>
<sequence>MAQAYENKSAVTIVTHYLSLCLTPSYKPSREPRALPRDLDGKPRNTELKIRLTWFISERAISPSGPLLPQFISFNFNTRFINKILWNRIIKKVEYF</sequence>
<evidence type="ECO:0000313" key="1">
    <source>
        <dbReference type="EMBL" id="EDO00172.1"/>
    </source>
</evidence>
<dbReference type="InParanoid" id="A7ECJ3"/>
<dbReference type="KEGG" id="ssl:SS1G_03032"/>
<dbReference type="EMBL" id="CH476623">
    <property type="protein sequence ID" value="EDO00172.1"/>
    <property type="molecule type" value="Genomic_DNA"/>
</dbReference>
<dbReference type="GeneID" id="5492299"/>
<dbReference type="AlphaFoldDB" id="A7ECJ3"/>
<dbReference type="HOGENOM" id="CLU_2361005_0_0_1"/>
<keyword evidence="2" id="KW-1185">Reference proteome</keyword>
<dbReference type="Proteomes" id="UP000001312">
    <property type="component" value="Unassembled WGS sequence"/>
</dbReference>
<reference evidence="2" key="1">
    <citation type="journal article" date="2011" name="PLoS Genet.">
        <title>Genomic analysis of the necrotrophic fungal pathogens Sclerotinia sclerotiorum and Botrytis cinerea.</title>
        <authorList>
            <person name="Amselem J."/>
            <person name="Cuomo C.A."/>
            <person name="van Kan J.A."/>
            <person name="Viaud M."/>
            <person name="Benito E.P."/>
            <person name="Couloux A."/>
            <person name="Coutinho P.M."/>
            <person name="de Vries R.P."/>
            <person name="Dyer P.S."/>
            <person name="Fillinger S."/>
            <person name="Fournier E."/>
            <person name="Gout L."/>
            <person name="Hahn M."/>
            <person name="Kohn L."/>
            <person name="Lapalu N."/>
            <person name="Plummer K.M."/>
            <person name="Pradier J.M."/>
            <person name="Quevillon E."/>
            <person name="Sharon A."/>
            <person name="Simon A."/>
            <person name="ten Have A."/>
            <person name="Tudzynski B."/>
            <person name="Tudzynski P."/>
            <person name="Wincker P."/>
            <person name="Andrew M."/>
            <person name="Anthouard V."/>
            <person name="Beever R.E."/>
            <person name="Beffa R."/>
            <person name="Benoit I."/>
            <person name="Bouzid O."/>
            <person name="Brault B."/>
            <person name="Chen Z."/>
            <person name="Choquer M."/>
            <person name="Collemare J."/>
            <person name="Cotton P."/>
            <person name="Danchin E.G."/>
            <person name="Da Silva C."/>
            <person name="Gautier A."/>
            <person name="Giraud C."/>
            <person name="Giraud T."/>
            <person name="Gonzalez C."/>
            <person name="Grossetete S."/>
            <person name="Guldener U."/>
            <person name="Henrissat B."/>
            <person name="Howlett B.J."/>
            <person name="Kodira C."/>
            <person name="Kretschmer M."/>
            <person name="Lappartient A."/>
            <person name="Leroch M."/>
            <person name="Levis C."/>
            <person name="Mauceli E."/>
            <person name="Neuveglise C."/>
            <person name="Oeser B."/>
            <person name="Pearson M."/>
            <person name="Poulain J."/>
            <person name="Poussereau N."/>
            <person name="Quesneville H."/>
            <person name="Rascle C."/>
            <person name="Schumacher J."/>
            <person name="Segurens B."/>
            <person name="Sexton A."/>
            <person name="Silva E."/>
            <person name="Sirven C."/>
            <person name="Soanes D.M."/>
            <person name="Talbot N.J."/>
            <person name="Templeton M."/>
            <person name="Yandava C."/>
            <person name="Yarden O."/>
            <person name="Zeng Q."/>
            <person name="Rollins J.A."/>
            <person name="Lebrun M.H."/>
            <person name="Dickman M."/>
        </authorList>
    </citation>
    <scope>NUCLEOTIDE SEQUENCE [LARGE SCALE GENOMIC DNA]</scope>
    <source>
        <strain evidence="2">ATCC 18683 / 1980 / Ss-1</strain>
    </source>
</reference>
<protein>
    <submittedName>
        <fullName evidence="1">Uncharacterized protein</fullName>
    </submittedName>
</protein>
<accession>A7ECJ3</accession>
<proteinExistence type="predicted"/>